<dbReference type="SUPFAM" id="SSF47598">
    <property type="entry name" value="Ribbon-helix-helix"/>
    <property type="match status" value="1"/>
</dbReference>
<reference evidence="1" key="1">
    <citation type="submission" date="2020-08" db="EMBL/GenBank/DDBJ databases">
        <title>Genome public.</title>
        <authorList>
            <person name="Liu C."/>
            <person name="Sun Q."/>
        </authorList>
    </citation>
    <scope>NUCLEOTIDE SEQUENCE</scope>
    <source>
        <strain evidence="1">NSJ-33</strain>
    </source>
</reference>
<dbReference type="EMBL" id="JACRSV010000001">
    <property type="protein sequence ID" value="MBC8559186.1"/>
    <property type="molecule type" value="Genomic_DNA"/>
</dbReference>
<comment type="caution">
    <text evidence="1">The sequence shown here is derived from an EMBL/GenBank/DDBJ whole genome shotgun (WGS) entry which is preliminary data.</text>
</comment>
<sequence>MGTKITAYKNKYQAEKYDRIIVQVKKGQKEKIKAHAESRGMSLNAFIVEAIEKELRE</sequence>
<dbReference type="Proteomes" id="UP000610760">
    <property type="component" value="Unassembled WGS sequence"/>
</dbReference>
<gene>
    <name evidence="1" type="ORF">H8710_03785</name>
</gene>
<organism evidence="1 2">
    <name type="scientific">Fumia xinanensis</name>
    <dbReference type="NCBI Taxonomy" id="2763659"/>
    <lineage>
        <taxon>Bacteria</taxon>
        <taxon>Bacillati</taxon>
        <taxon>Bacillota</taxon>
        <taxon>Clostridia</taxon>
        <taxon>Eubacteriales</taxon>
        <taxon>Oscillospiraceae</taxon>
        <taxon>Fumia</taxon>
    </lineage>
</organism>
<protein>
    <submittedName>
        <fullName evidence="1">Antitoxin</fullName>
    </submittedName>
</protein>
<evidence type="ECO:0000313" key="2">
    <source>
        <dbReference type="Proteomes" id="UP000610760"/>
    </source>
</evidence>
<dbReference type="Gene3D" id="1.10.1220.10">
    <property type="entry name" value="Met repressor-like"/>
    <property type="match status" value="1"/>
</dbReference>
<evidence type="ECO:0000313" key="1">
    <source>
        <dbReference type="EMBL" id="MBC8559186.1"/>
    </source>
</evidence>
<accession>A0A926I6T2</accession>
<dbReference type="RefSeq" id="WP_249294070.1">
    <property type="nucleotide sequence ID" value="NZ_JACRSV010000001.1"/>
</dbReference>
<dbReference type="GO" id="GO:0006355">
    <property type="term" value="P:regulation of DNA-templated transcription"/>
    <property type="evidence" value="ECO:0007669"/>
    <property type="project" value="InterPro"/>
</dbReference>
<keyword evidence="2" id="KW-1185">Reference proteome</keyword>
<name>A0A926I6T2_9FIRM</name>
<dbReference type="InterPro" id="IPR013321">
    <property type="entry name" value="Arc_rbn_hlx_hlx"/>
</dbReference>
<dbReference type="AlphaFoldDB" id="A0A926I6T2"/>
<dbReference type="InterPro" id="IPR010985">
    <property type="entry name" value="Ribbon_hlx_hlx"/>
</dbReference>
<proteinExistence type="predicted"/>